<evidence type="ECO:0000313" key="1">
    <source>
        <dbReference type="EMBL" id="AWB65611.1"/>
    </source>
</evidence>
<name>A0A2S0VN12_9ALTE</name>
<dbReference type="Proteomes" id="UP000244441">
    <property type="component" value="Chromosome"/>
</dbReference>
<sequence length="68" mass="7985">MFIQRKSLDPRMREEDEGIFLSFGDKISPPLTEWALLKLVIKRQGCRYLRFIGNKNLVCLQSLQPFLS</sequence>
<proteinExistence type="predicted"/>
<protein>
    <submittedName>
        <fullName evidence="1">Uncharacterized protein</fullName>
    </submittedName>
</protein>
<organism evidence="1 2">
    <name type="scientific">Saccharobesus litoralis</name>
    <dbReference type="NCBI Taxonomy" id="2172099"/>
    <lineage>
        <taxon>Bacteria</taxon>
        <taxon>Pseudomonadati</taxon>
        <taxon>Pseudomonadota</taxon>
        <taxon>Gammaproteobacteria</taxon>
        <taxon>Alteromonadales</taxon>
        <taxon>Alteromonadaceae</taxon>
        <taxon>Saccharobesus</taxon>
    </lineage>
</organism>
<reference evidence="1 2" key="1">
    <citation type="submission" date="2018-01" db="EMBL/GenBank/DDBJ databases">
        <title>Genome sequence of a Cantenovulum-like bacteria.</title>
        <authorList>
            <person name="Tan W.R."/>
            <person name="Lau N.-S."/>
            <person name="Go F."/>
            <person name="Amirul A.-A.A."/>
        </authorList>
    </citation>
    <scope>NUCLEOTIDE SEQUENCE [LARGE SCALE GENOMIC DNA]</scope>
    <source>
        <strain evidence="1 2">CCB-QB4</strain>
    </source>
</reference>
<keyword evidence="2" id="KW-1185">Reference proteome</keyword>
<gene>
    <name evidence="1" type="ORF">C2869_03790</name>
</gene>
<dbReference type="KEGG" id="cate:C2869_03790"/>
<evidence type="ECO:0000313" key="2">
    <source>
        <dbReference type="Proteomes" id="UP000244441"/>
    </source>
</evidence>
<accession>A0A2S0VN12</accession>
<dbReference type="AlphaFoldDB" id="A0A2S0VN12"/>
<dbReference type="EMBL" id="CP026604">
    <property type="protein sequence ID" value="AWB65611.1"/>
    <property type="molecule type" value="Genomic_DNA"/>
</dbReference>